<dbReference type="InterPro" id="IPR011726">
    <property type="entry name" value="KdpF"/>
</dbReference>
<dbReference type="AlphaFoldDB" id="A0A7G7YMJ2"/>
<evidence type="ECO:0000313" key="1">
    <source>
        <dbReference type="EMBL" id="QNH95712.1"/>
    </source>
</evidence>
<dbReference type="RefSeq" id="WP_185769269.1">
    <property type="nucleotide sequence ID" value="NZ_CP046883.1"/>
</dbReference>
<evidence type="ECO:0000313" key="2">
    <source>
        <dbReference type="Proteomes" id="UP000515275"/>
    </source>
</evidence>
<name>A0A7G7YMJ2_9CORY</name>
<reference evidence="1 2" key="1">
    <citation type="submission" date="2019-12" db="EMBL/GenBank/DDBJ databases">
        <title>Corynebacterium sp. nov., isolated from feces of the Anser Albifrons in China.</title>
        <authorList>
            <person name="Liu Q."/>
        </authorList>
    </citation>
    <scope>NUCLEOTIDE SEQUENCE [LARGE SCALE GENOMIC DNA]</scope>
    <source>
        <strain evidence="1 2">23H37-10</strain>
    </source>
</reference>
<dbReference type="GO" id="GO:0008556">
    <property type="term" value="F:P-type potassium transmembrane transporter activity"/>
    <property type="evidence" value="ECO:0007669"/>
    <property type="project" value="InterPro"/>
</dbReference>
<dbReference type="Pfam" id="PF09604">
    <property type="entry name" value="Potass_KdpF"/>
    <property type="match status" value="1"/>
</dbReference>
<gene>
    <name evidence="1" type="primary">kdpF</name>
    <name evidence="1" type="ORF">GP473_02605</name>
</gene>
<protein>
    <submittedName>
        <fullName evidence="1">K(+)-transporting ATPase subunit F</fullName>
    </submittedName>
</protein>
<proteinExistence type="predicted"/>
<dbReference type="NCBIfam" id="TIGR02115">
    <property type="entry name" value="potass_kdpF"/>
    <property type="match status" value="1"/>
</dbReference>
<accession>A0A7G7YMJ2</accession>
<dbReference type="GO" id="GO:0005886">
    <property type="term" value="C:plasma membrane"/>
    <property type="evidence" value="ECO:0007669"/>
    <property type="project" value="InterPro"/>
</dbReference>
<dbReference type="KEGG" id="cans:GP473_02605"/>
<dbReference type="Proteomes" id="UP000515275">
    <property type="component" value="Chromosome"/>
</dbReference>
<sequence>MSVLLAVALLLLALGLIAYLLVALIDPERF</sequence>
<keyword evidence="2" id="KW-1185">Reference proteome</keyword>
<organism evidence="1 2">
    <name type="scientific">Corynebacterium anserum</name>
    <dbReference type="NCBI Taxonomy" id="2684406"/>
    <lineage>
        <taxon>Bacteria</taxon>
        <taxon>Bacillati</taxon>
        <taxon>Actinomycetota</taxon>
        <taxon>Actinomycetes</taxon>
        <taxon>Mycobacteriales</taxon>
        <taxon>Corynebacteriaceae</taxon>
        <taxon>Corynebacterium</taxon>
    </lineage>
</organism>
<dbReference type="EMBL" id="CP046883">
    <property type="protein sequence ID" value="QNH95712.1"/>
    <property type="molecule type" value="Genomic_DNA"/>
</dbReference>